<dbReference type="PANTHER" id="PTHR30238">
    <property type="entry name" value="MEMBRANE BOUND PREDICTED REDOX MODULATOR"/>
    <property type="match status" value="1"/>
</dbReference>
<feature type="transmembrane region" description="Helical" evidence="1">
    <location>
        <begin position="183"/>
        <end position="206"/>
    </location>
</feature>
<dbReference type="PANTHER" id="PTHR30238:SF4">
    <property type="entry name" value="SLL1022 PROTEIN"/>
    <property type="match status" value="1"/>
</dbReference>
<accession>A0A8D5AMH5</accession>
<gene>
    <name evidence="2" type="ORF">MoryE10_17060</name>
</gene>
<evidence type="ECO:0008006" key="4">
    <source>
        <dbReference type="Google" id="ProtNLM"/>
    </source>
</evidence>
<keyword evidence="1" id="KW-0812">Transmembrane</keyword>
<feature type="transmembrane region" description="Helical" evidence="1">
    <location>
        <begin position="307"/>
        <end position="327"/>
    </location>
</feature>
<organism evidence="2 3">
    <name type="scientific">Methylogaea oryzae</name>
    <dbReference type="NCBI Taxonomy" id="1295382"/>
    <lineage>
        <taxon>Bacteria</taxon>
        <taxon>Pseudomonadati</taxon>
        <taxon>Pseudomonadota</taxon>
        <taxon>Gammaproteobacteria</taxon>
        <taxon>Methylococcales</taxon>
        <taxon>Methylococcaceae</taxon>
        <taxon>Methylogaea</taxon>
    </lineage>
</organism>
<dbReference type="NCBIfam" id="NF010613">
    <property type="entry name" value="PRK14013.1-3"/>
    <property type="match status" value="1"/>
</dbReference>
<feature type="transmembrane region" description="Helical" evidence="1">
    <location>
        <begin position="29"/>
        <end position="53"/>
    </location>
</feature>
<keyword evidence="1" id="KW-0472">Membrane</keyword>
<feature type="transmembrane region" description="Helical" evidence="1">
    <location>
        <begin position="115"/>
        <end position="137"/>
    </location>
</feature>
<dbReference type="EMBL" id="AP019782">
    <property type="protein sequence ID" value="BBL71100.1"/>
    <property type="molecule type" value="Genomic_DNA"/>
</dbReference>
<protein>
    <recommendedName>
        <fullName evidence="4">DUF475 domain-containing protein</fullName>
    </recommendedName>
</protein>
<feature type="transmembrane region" description="Helical" evidence="1">
    <location>
        <begin position="248"/>
        <end position="266"/>
    </location>
</feature>
<proteinExistence type="predicted"/>
<feature type="transmembrane region" description="Helical" evidence="1">
    <location>
        <begin position="158"/>
        <end position="177"/>
    </location>
</feature>
<keyword evidence="3" id="KW-1185">Reference proteome</keyword>
<evidence type="ECO:0000256" key="1">
    <source>
        <dbReference type="SAM" id="Phobius"/>
    </source>
</evidence>
<feature type="transmembrane region" description="Helical" evidence="1">
    <location>
        <begin position="218"/>
        <end position="242"/>
    </location>
</feature>
<evidence type="ECO:0000313" key="3">
    <source>
        <dbReference type="Proteomes" id="UP000824988"/>
    </source>
</evidence>
<dbReference type="InterPro" id="IPR007427">
    <property type="entry name" value="DUF475"/>
</dbReference>
<evidence type="ECO:0000313" key="2">
    <source>
        <dbReference type="EMBL" id="BBL71100.1"/>
    </source>
</evidence>
<feature type="transmembrane region" description="Helical" evidence="1">
    <location>
        <begin position="278"/>
        <end position="301"/>
    </location>
</feature>
<name>A0A8D5AMH5_9GAMM</name>
<keyword evidence="1" id="KW-1133">Transmembrane helix</keyword>
<dbReference type="Proteomes" id="UP000824988">
    <property type="component" value="Chromosome"/>
</dbReference>
<dbReference type="AlphaFoldDB" id="A0A8D5AMH5"/>
<sequence length="335" mass="36666">MLVHYFKYSLIVTVTGLLLAWWWGGNVALFLAAILAVMEIGLSFDNAVMNAAVLRRMDAVWQRYFLTWGMVIAVFGMRLLFPIAIVAVVTGQSLAEVTLLALHDPGEYARRLTSTHVQISAFGGMYLMLVFFSFIFNDEKELHWLGWMERQLGRLGKLESIEVIMALVTLIVAQGFLPADDKLPALLAGLWGIILYVLVGSVSALFGSAQQLGKGAGAGFVSFIYLQLLDASFSFDGVIGAFAISKDIVIIMLGLSIGAMFVRSLTVMLVQKGTLDEYLFLEHGAHYAIGSLALIMLIGMVSHVSELATGLIGLGFILLSLWSSILYRRRNGNDA</sequence>
<dbReference type="KEGG" id="moz:MoryE10_17060"/>
<dbReference type="Pfam" id="PF04332">
    <property type="entry name" value="DUF475"/>
    <property type="match status" value="1"/>
</dbReference>
<feature type="transmembrane region" description="Helical" evidence="1">
    <location>
        <begin position="65"/>
        <end position="95"/>
    </location>
</feature>
<reference evidence="2" key="1">
    <citation type="submission" date="2019-06" db="EMBL/GenBank/DDBJ databases">
        <title>Complete genome sequence of Methylogaea oryzae strain JCM16910.</title>
        <authorList>
            <person name="Asakawa S."/>
        </authorList>
    </citation>
    <scope>NUCLEOTIDE SEQUENCE</scope>
    <source>
        <strain evidence="2">E10</strain>
    </source>
</reference>